<reference evidence="1" key="1">
    <citation type="journal article" date="2013" name="BMC Genomics">
        <title>Unscrambling butterfly oogenesis.</title>
        <authorList>
            <person name="Carter J.M."/>
            <person name="Baker S.C."/>
            <person name="Pink R."/>
            <person name="Carter D.R."/>
            <person name="Collins A."/>
            <person name="Tomlin J."/>
            <person name="Gibbs M."/>
            <person name="Breuker C.J."/>
        </authorList>
    </citation>
    <scope>NUCLEOTIDE SEQUENCE</scope>
    <source>
        <tissue evidence="1">Ovary</tissue>
    </source>
</reference>
<sequence>MNTFGTVSLVIYQIRIVISTRPFHVTFTDLPTTAYSHLSSSLRVNFHINKRHRCVSVDLSFHNFIMRIEFWRRQFTPNLFNILEQKKKK</sequence>
<reference evidence="1" key="2">
    <citation type="submission" date="2013-05" db="EMBL/GenBank/DDBJ databases">
        <authorList>
            <person name="Carter J.-M."/>
            <person name="Baker S.C."/>
            <person name="Pink R."/>
            <person name="Carter D.R.F."/>
            <person name="Collins A."/>
            <person name="Tomlin J."/>
            <person name="Gibbs M."/>
            <person name="Breuker C.J."/>
        </authorList>
    </citation>
    <scope>NUCLEOTIDE SEQUENCE</scope>
    <source>
        <tissue evidence="1">Ovary</tissue>
    </source>
</reference>
<feature type="non-terminal residue" evidence="1">
    <location>
        <position position="89"/>
    </location>
</feature>
<proteinExistence type="predicted"/>
<name>S4P3Q7_9NEOP</name>
<evidence type="ECO:0000313" key="1">
    <source>
        <dbReference type="EMBL" id="JAA86221.1"/>
    </source>
</evidence>
<accession>S4P3Q7</accession>
<protein>
    <submittedName>
        <fullName evidence="1">Uncharacterized protein</fullName>
    </submittedName>
</protein>
<dbReference type="AlphaFoldDB" id="S4P3Q7"/>
<organism evidence="1">
    <name type="scientific">Pararge aegeria</name>
    <name type="common">speckled wood butterfly</name>
    <dbReference type="NCBI Taxonomy" id="116150"/>
    <lineage>
        <taxon>Eukaryota</taxon>
        <taxon>Metazoa</taxon>
        <taxon>Ecdysozoa</taxon>
        <taxon>Arthropoda</taxon>
        <taxon>Hexapoda</taxon>
        <taxon>Insecta</taxon>
        <taxon>Pterygota</taxon>
        <taxon>Neoptera</taxon>
        <taxon>Endopterygota</taxon>
        <taxon>Lepidoptera</taxon>
        <taxon>Glossata</taxon>
        <taxon>Ditrysia</taxon>
        <taxon>Papilionoidea</taxon>
        <taxon>Nymphalidae</taxon>
        <taxon>Satyrinae</taxon>
        <taxon>Satyrini</taxon>
        <taxon>Parargina</taxon>
        <taxon>Pararge</taxon>
    </lineage>
</organism>
<dbReference type="EMBL" id="GAIX01006339">
    <property type="protein sequence ID" value="JAA86221.1"/>
    <property type="molecule type" value="Transcribed_RNA"/>
</dbReference>